<sequence length="386" mass="46166">MNTQNAAIYEYLENMKSIQNYLLKYIDNDDNMEENYNNLISLIKDFKTYEKKNELNLFLHFLSKIANNHQRSCNFFQKIEKILLMIKDDINKFFSNKEKFNFFKGNKRILLFINKNDMFSFDQSIVNIITNGKYKIRYYPQYFYPEIKDFLDEQMKTNLSKEIKDDFEEKRLIGENDNHICELIRKDLIDDYISLINNKNNKYYSGSTIPSSIFETNRFILKRNMTLISYATFYGSKKIFSHMCKDRYLLDSFLWKCSVHSNNLEMINILNQNNVKLTTSSLKQNLKESIKCHHSDFIQYFIGKSSECENSDLLIFSIQFYNFMHINNDSINQSTFIDLCQYDYISLVDILIKSMKIDINAVHKIKSDFSIEFFDMNFNSISNFIF</sequence>
<name>A0ABR2INK5_9EUKA</name>
<dbReference type="EMBL" id="JAPFFF010000016">
    <property type="protein sequence ID" value="KAK8865442.1"/>
    <property type="molecule type" value="Genomic_DNA"/>
</dbReference>
<accession>A0ABR2INK5</accession>
<evidence type="ECO:0000313" key="2">
    <source>
        <dbReference type="Proteomes" id="UP001470230"/>
    </source>
</evidence>
<gene>
    <name evidence="1" type="ORF">M9Y10_010990</name>
</gene>
<dbReference type="Proteomes" id="UP001470230">
    <property type="component" value="Unassembled WGS sequence"/>
</dbReference>
<protein>
    <recommendedName>
        <fullName evidence="3">DUF3447 domain-containing protein</fullName>
    </recommendedName>
</protein>
<evidence type="ECO:0008006" key="3">
    <source>
        <dbReference type="Google" id="ProtNLM"/>
    </source>
</evidence>
<dbReference type="InterPro" id="IPR036770">
    <property type="entry name" value="Ankyrin_rpt-contain_sf"/>
</dbReference>
<keyword evidence="2" id="KW-1185">Reference proteome</keyword>
<organism evidence="1 2">
    <name type="scientific">Tritrichomonas musculus</name>
    <dbReference type="NCBI Taxonomy" id="1915356"/>
    <lineage>
        <taxon>Eukaryota</taxon>
        <taxon>Metamonada</taxon>
        <taxon>Parabasalia</taxon>
        <taxon>Tritrichomonadida</taxon>
        <taxon>Tritrichomonadidae</taxon>
        <taxon>Tritrichomonas</taxon>
    </lineage>
</organism>
<evidence type="ECO:0000313" key="1">
    <source>
        <dbReference type="EMBL" id="KAK8865442.1"/>
    </source>
</evidence>
<dbReference type="SUPFAM" id="SSF48403">
    <property type="entry name" value="Ankyrin repeat"/>
    <property type="match status" value="1"/>
</dbReference>
<comment type="caution">
    <text evidence="1">The sequence shown here is derived from an EMBL/GenBank/DDBJ whole genome shotgun (WGS) entry which is preliminary data.</text>
</comment>
<reference evidence="1 2" key="1">
    <citation type="submission" date="2024-04" db="EMBL/GenBank/DDBJ databases">
        <title>Tritrichomonas musculus Genome.</title>
        <authorList>
            <person name="Alves-Ferreira E."/>
            <person name="Grigg M."/>
            <person name="Lorenzi H."/>
            <person name="Galac M."/>
        </authorList>
    </citation>
    <scope>NUCLEOTIDE SEQUENCE [LARGE SCALE GENOMIC DNA]</scope>
    <source>
        <strain evidence="1 2">EAF2021</strain>
    </source>
</reference>
<proteinExistence type="predicted"/>